<gene>
    <name evidence="1" type="ORF">JHL16_25735</name>
</gene>
<protein>
    <submittedName>
        <fullName evidence="1">RidA family protein</fullName>
    </submittedName>
</protein>
<sequence>MKRETITLDNAEGLPLSDAVRFGDIIFVSGMVAFDDKGEIVKGGIAAETRQTFRNIERVLEKAGATLADALKVNIILTHAEDFDAFNIAYRELFPKSPPARISMVAGLTIDARLEVDVIAGVSS</sequence>
<accession>A0ACC5RAZ5</accession>
<reference evidence="1" key="1">
    <citation type="submission" date="2021-01" db="EMBL/GenBank/DDBJ databases">
        <authorList>
            <person name="Sun Q."/>
        </authorList>
    </citation>
    <scope>NUCLEOTIDE SEQUENCE</scope>
    <source>
        <strain evidence="1">YIM B02566</strain>
    </source>
</reference>
<organism evidence="1 2">
    <name type="scientific">Taklimakanibacter albus</name>
    <dbReference type="NCBI Taxonomy" id="2800327"/>
    <lineage>
        <taxon>Bacteria</taxon>
        <taxon>Pseudomonadati</taxon>
        <taxon>Pseudomonadota</taxon>
        <taxon>Alphaproteobacteria</taxon>
        <taxon>Hyphomicrobiales</taxon>
        <taxon>Aestuariivirgaceae</taxon>
        <taxon>Taklimakanibacter</taxon>
    </lineage>
</organism>
<dbReference type="EMBL" id="JAENHL010000008">
    <property type="protein sequence ID" value="MBK1869790.1"/>
    <property type="molecule type" value="Genomic_DNA"/>
</dbReference>
<dbReference type="Proteomes" id="UP000616151">
    <property type="component" value="Unassembled WGS sequence"/>
</dbReference>
<evidence type="ECO:0000313" key="2">
    <source>
        <dbReference type="Proteomes" id="UP000616151"/>
    </source>
</evidence>
<keyword evidence="2" id="KW-1185">Reference proteome</keyword>
<proteinExistence type="predicted"/>
<evidence type="ECO:0000313" key="1">
    <source>
        <dbReference type="EMBL" id="MBK1869790.1"/>
    </source>
</evidence>
<name>A0ACC5RAZ5_9HYPH</name>
<comment type="caution">
    <text evidence="1">The sequence shown here is derived from an EMBL/GenBank/DDBJ whole genome shotgun (WGS) entry which is preliminary data.</text>
</comment>